<evidence type="ECO:0000313" key="7">
    <source>
        <dbReference type="Proteomes" id="UP001310022"/>
    </source>
</evidence>
<dbReference type="Proteomes" id="UP001310022">
    <property type="component" value="Unassembled WGS sequence"/>
</dbReference>
<dbReference type="InterPro" id="IPR016287">
    <property type="entry name" value="Beta_agarase"/>
</dbReference>
<sequence>MSIYMLQATAQPTFQNGNDPAPAGKKWVKNNAFSDEFNGSSLDKNKWLDYHPYWVGRSPAIFKPNAVTVTNGKMQIKNYKLSQSEWVNGNEYTIAGGAVSSVATNGHYGYYECRMKASKISMSSTFWMKNRWDSSNCPKTQTELDIIECIGGAKESPTFATHMHSNTHYIYNPCSGAEDWKSRGNSASVGGNVADDYHVYGAYWKDANTILFYIDGVYQYTVNPRTDYSSTPFDRPMQMFLVTETYDWQTPPTAAELADDSKNTTYYDWVRAWTLEDDPQAGETISFGQAYTSLPMSSSQNISVQYVAQQQREVVVEIWKGASWLAASKKTVAAGTSSASISISLPSSPTAGTDYILKASIRPVGTDWTQNIANAQINNISISAGAIIADGTYEIRSVASGKNLGAPNWNSWNATEVTIGNYDDQKWILSHQGNDIYTIKLKATWDGNKYLEVPYAACENGSLVKTHSSASGSHQKWKIEQNGNAYTLRPHHCWGQALDVRPQDDNIHTWAYDANNGNQQWQVIPASNQRQLPDASTEKLILYPNPSDGKFHLQLPASIKPEQECQLMIYSLSGKKIYEASLTKSATPDAVSPGLSQGIYLLMVKSGKAIFQEKLIIE</sequence>
<keyword evidence="7" id="KW-1185">Reference proteome</keyword>
<feature type="domain" description="GH16" evidence="5">
    <location>
        <begin position="12"/>
        <end position="278"/>
    </location>
</feature>
<comment type="similarity">
    <text evidence="1">Belongs to the glycosyl hydrolase 16 family.</text>
</comment>
<dbReference type="SUPFAM" id="SSF49899">
    <property type="entry name" value="Concanavalin A-like lectins/glucanases"/>
    <property type="match status" value="1"/>
</dbReference>
<dbReference type="NCBIfam" id="TIGR04183">
    <property type="entry name" value="Por_Secre_tail"/>
    <property type="match status" value="1"/>
</dbReference>
<dbReference type="CDD" id="cd00161">
    <property type="entry name" value="beta-trefoil_Ricin-like"/>
    <property type="match status" value="1"/>
</dbReference>
<keyword evidence="2" id="KW-0732">Signal</keyword>
<protein>
    <recommendedName>
        <fullName evidence="5">GH16 domain-containing protein</fullName>
    </recommendedName>
</protein>
<name>A0AAN5AKP4_9BACT</name>
<keyword evidence="3" id="KW-0378">Hydrolase</keyword>
<organism evidence="6 7">
    <name type="scientific">Persicobacter diffluens</name>
    <dbReference type="NCBI Taxonomy" id="981"/>
    <lineage>
        <taxon>Bacteria</taxon>
        <taxon>Pseudomonadati</taxon>
        <taxon>Bacteroidota</taxon>
        <taxon>Cytophagia</taxon>
        <taxon>Cytophagales</taxon>
        <taxon>Persicobacteraceae</taxon>
        <taxon>Persicobacter</taxon>
    </lineage>
</organism>
<dbReference type="Gene3D" id="2.80.10.50">
    <property type="match status" value="1"/>
</dbReference>
<gene>
    <name evidence="6" type="ORF">PEDI_11930</name>
</gene>
<evidence type="ECO:0000256" key="1">
    <source>
        <dbReference type="ARBA" id="ARBA00006865"/>
    </source>
</evidence>
<dbReference type="InterPro" id="IPR000757">
    <property type="entry name" value="Beta-glucanase-like"/>
</dbReference>
<dbReference type="GO" id="GO:0033916">
    <property type="term" value="F:beta-agarase activity"/>
    <property type="evidence" value="ECO:0007669"/>
    <property type="project" value="InterPro"/>
</dbReference>
<evidence type="ECO:0000313" key="6">
    <source>
        <dbReference type="EMBL" id="GJM60641.1"/>
    </source>
</evidence>
<evidence type="ECO:0000256" key="2">
    <source>
        <dbReference type="ARBA" id="ARBA00022729"/>
    </source>
</evidence>
<dbReference type="InterPro" id="IPR013320">
    <property type="entry name" value="ConA-like_dom_sf"/>
</dbReference>
<dbReference type="InterPro" id="IPR000772">
    <property type="entry name" value="Ricin_B_lectin"/>
</dbReference>
<dbReference type="GO" id="GO:0005975">
    <property type="term" value="P:carbohydrate metabolic process"/>
    <property type="evidence" value="ECO:0007669"/>
    <property type="project" value="InterPro"/>
</dbReference>
<dbReference type="SUPFAM" id="SSF50370">
    <property type="entry name" value="Ricin B-like lectins"/>
    <property type="match status" value="1"/>
</dbReference>
<dbReference type="Gene3D" id="2.60.120.200">
    <property type="match status" value="1"/>
</dbReference>
<reference evidence="6 7" key="1">
    <citation type="submission" date="2021-12" db="EMBL/GenBank/DDBJ databases">
        <title>Genome sequencing of bacteria with rrn-lacking chromosome and rrn-plasmid.</title>
        <authorList>
            <person name="Anda M."/>
            <person name="Iwasaki W."/>
        </authorList>
    </citation>
    <scope>NUCLEOTIDE SEQUENCE [LARGE SCALE GENOMIC DNA]</scope>
    <source>
        <strain evidence="6 7">NBRC 15940</strain>
    </source>
</reference>
<dbReference type="InterPro" id="IPR026444">
    <property type="entry name" value="Secre_tail"/>
</dbReference>
<dbReference type="PROSITE" id="PS51762">
    <property type="entry name" value="GH16_2"/>
    <property type="match status" value="1"/>
</dbReference>
<proteinExistence type="inferred from homology"/>
<comment type="caution">
    <text evidence="6">The sequence shown here is derived from an EMBL/GenBank/DDBJ whole genome shotgun (WGS) entry which is preliminary data.</text>
</comment>
<dbReference type="Pfam" id="PF14200">
    <property type="entry name" value="RicinB_lectin_2"/>
    <property type="match status" value="1"/>
</dbReference>
<evidence type="ECO:0000256" key="3">
    <source>
        <dbReference type="ARBA" id="ARBA00022801"/>
    </source>
</evidence>
<accession>A0AAN5AKP4</accession>
<dbReference type="Pfam" id="PF18962">
    <property type="entry name" value="Por_Secre_tail"/>
    <property type="match status" value="1"/>
</dbReference>
<dbReference type="CDD" id="cd02178">
    <property type="entry name" value="GH16_beta_agarase"/>
    <property type="match status" value="1"/>
</dbReference>
<evidence type="ECO:0000259" key="5">
    <source>
        <dbReference type="PROSITE" id="PS51762"/>
    </source>
</evidence>
<keyword evidence="4" id="KW-0326">Glycosidase</keyword>
<evidence type="ECO:0000256" key="4">
    <source>
        <dbReference type="ARBA" id="ARBA00023295"/>
    </source>
</evidence>
<dbReference type="AlphaFoldDB" id="A0AAN5AKP4"/>
<dbReference type="InterPro" id="IPR035992">
    <property type="entry name" value="Ricin_B-like_lectins"/>
</dbReference>
<dbReference type="PROSITE" id="PS50231">
    <property type="entry name" value="RICIN_B_LECTIN"/>
    <property type="match status" value="1"/>
</dbReference>
<dbReference type="EMBL" id="BQKE01000001">
    <property type="protein sequence ID" value="GJM60641.1"/>
    <property type="molecule type" value="Genomic_DNA"/>
</dbReference>